<organism evidence="2 3">
    <name type="scientific">Aspergillus pseudoustus</name>
    <dbReference type="NCBI Taxonomy" id="1810923"/>
    <lineage>
        <taxon>Eukaryota</taxon>
        <taxon>Fungi</taxon>
        <taxon>Dikarya</taxon>
        <taxon>Ascomycota</taxon>
        <taxon>Pezizomycotina</taxon>
        <taxon>Eurotiomycetes</taxon>
        <taxon>Eurotiomycetidae</taxon>
        <taxon>Eurotiales</taxon>
        <taxon>Aspergillaceae</taxon>
        <taxon>Aspergillus</taxon>
        <taxon>Aspergillus subgen. Nidulantes</taxon>
    </lineage>
</organism>
<gene>
    <name evidence="2" type="ORF">BJY01DRAFT_217400</name>
</gene>
<reference evidence="2 3" key="1">
    <citation type="submission" date="2024-07" db="EMBL/GenBank/DDBJ databases">
        <title>Section-level genome sequencing and comparative genomics of Aspergillus sections Usti and Cavernicolus.</title>
        <authorList>
            <consortium name="Lawrence Berkeley National Laboratory"/>
            <person name="Nybo J.L."/>
            <person name="Vesth T.C."/>
            <person name="Theobald S."/>
            <person name="Frisvad J.C."/>
            <person name="Larsen T.O."/>
            <person name="Kjaerboelling I."/>
            <person name="Rothschild-Mancinelli K."/>
            <person name="Lyhne E.K."/>
            <person name="Kogle M.E."/>
            <person name="Barry K."/>
            <person name="Clum A."/>
            <person name="Na H."/>
            <person name="Ledsgaard L."/>
            <person name="Lin J."/>
            <person name="Lipzen A."/>
            <person name="Kuo A."/>
            <person name="Riley R."/>
            <person name="Mondo S."/>
            <person name="Labutti K."/>
            <person name="Haridas S."/>
            <person name="Pangalinan J."/>
            <person name="Salamov A.A."/>
            <person name="Simmons B.A."/>
            <person name="Magnuson J.K."/>
            <person name="Chen J."/>
            <person name="Drula E."/>
            <person name="Henrissat B."/>
            <person name="Wiebenga A."/>
            <person name="Lubbers R.J."/>
            <person name="Gomes A.C."/>
            <person name="Makela M.R."/>
            <person name="Stajich J."/>
            <person name="Grigoriev I.V."/>
            <person name="Mortensen U.H."/>
            <person name="De Vries R.P."/>
            <person name="Baker S.E."/>
            <person name="Andersen M.R."/>
        </authorList>
    </citation>
    <scope>NUCLEOTIDE SEQUENCE [LARGE SCALE GENOMIC DNA]</scope>
    <source>
        <strain evidence="2 3">CBS 123904</strain>
    </source>
</reference>
<evidence type="ECO:0000313" key="3">
    <source>
        <dbReference type="Proteomes" id="UP001610446"/>
    </source>
</evidence>
<evidence type="ECO:0008006" key="4">
    <source>
        <dbReference type="Google" id="ProtNLM"/>
    </source>
</evidence>
<dbReference type="EMBL" id="JBFXLU010000109">
    <property type="protein sequence ID" value="KAL2841414.1"/>
    <property type="molecule type" value="Genomic_DNA"/>
</dbReference>
<protein>
    <recommendedName>
        <fullName evidence="4">Cytochrome c oxidase assembly protein</fullName>
    </recommendedName>
</protein>
<proteinExistence type="predicted"/>
<name>A0ABR4JMZ8_9EURO</name>
<dbReference type="Proteomes" id="UP001610446">
    <property type="component" value="Unassembled WGS sequence"/>
</dbReference>
<evidence type="ECO:0000313" key="2">
    <source>
        <dbReference type="EMBL" id="KAL2841414.1"/>
    </source>
</evidence>
<keyword evidence="3" id="KW-1185">Reference proteome</keyword>
<sequence length="99" mass="11210">MNKINFESMHPELSAPSPQRSPFKGLRPVRLGRWSVPLLATIAIGYGVTTYISKTQQQDSPAQLAEAERLRKNQQLMDAYGYKDNVDDLQKALEAYEVQ</sequence>
<evidence type="ECO:0000256" key="1">
    <source>
        <dbReference type="SAM" id="MobiDB-lite"/>
    </source>
</evidence>
<accession>A0ABR4JMZ8</accession>
<comment type="caution">
    <text evidence="2">The sequence shown here is derived from an EMBL/GenBank/DDBJ whole genome shotgun (WGS) entry which is preliminary data.</text>
</comment>
<feature type="region of interest" description="Disordered" evidence="1">
    <location>
        <begin position="1"/>
        <end position="24"/>
    </location>
</feature>